<evidence type="ECO:0000256" key="10">
    <source>
        <dbReference type="PROSITE-ProRule" id="PRU00169"/>
    </source>
</evidence>
<dbReference type="EMBL" id="BAABZQ010000001">
    <property type="protein sequence ID" value="GAA6502480.1"/>
    <property type="molecule type" value="Genomic_DNA"/>
</dbReference>
<feature type="modified residue" description="4-aspartylphosphate" evidence="10">
    <location>
        <position position="55"/>
    </location>
</feature>
<dbReference type="PANTHER" id="PTHR42713">
    <property type="entry name" value="HISTIDINE KINASE-RELATED"/>
    <property type="match status" value="1"/>
</dbReference>
<dbReference type="InterPro" id="IPR009057">
    <property type="entry name" value="Homeodomain-like_sf"/>
</dbReference>
<dbReference type="SUPFAM" id="SSF52172">
    <property type="entry name" value="CheY-like"/>
    <property type="match status" value="1"/>
</dbReference>
<comment type="caution">
    <text evidence="13">The sequence shown here is derived from an EMBL/GenBank/DDBJ whole genome shotgun (WGS) entry which is preliminary data.</text>
</comment>
<dbReference type="InterPro" id="IPR018060">
    <property type="entry name" value="HTH_AraC"/>
</dbReference>
<dbReference type="PROSITE" id="PS01124">
    <property type="entry name" value="HTH_ARAC_FAMILY_2"/>
    <property type="match status" value="1"/>
</dbReference>
<accession>A0ABQ0C115</accession>
<dbReference type="InterPro" id="IPR041522">
    <property type="entry name" value="CdaR_GGDEF"/>
</dbReference>
<dbReference type="PANTHER" id="PTHR42713:SF3">
    <property type="entry name" value="TRANSCRIPTIONAL REGULATORY PROTEIN HPTR"/>
    <property type="match status" value="1"/>
</dbReference>
<dbReference type="PROSITE" id="PS00041">
    <property type="entry name" value="HTH_ARAC_FAMILY_1"/>
    <property type="match status" value="1"/>
</dbReference>
<keyword evidence="4 10" id="KW-0597">Phosphoprotein</keyword>
<feature type="domain" description="Response regulatory" evidence="12">
    <location>
        <begin position="3"/>
        <end position="120"/>
    </location>
</feature>
<keyword evidence="5" id="KW-0902">Two-component regulatory system</keyword>
<evidence type="ECO:0000259" key="11">
    <source>
        <dbReference type="PROSITE" id="PS01124"/>
    </source>
</evidence>
<dbReference type="SMART" id="SM00448">
    <property type="entry name" value="REC"/>
    <property type="match status" value="1"/>
</dbReference>
<dbReference type="Pfam" id="PF17853">
    <property type="entry name" value="GGDEF_2"/>
    <property type="match status" value="1"/>
</dbReference>
<dbReference type="SMART" id="SM00342">
    <property type="entry name" value="HTH_ARAC"/>
    <property type="match status" value="1"/>
</dbReference>
<dbReference type="SUPFAM" id="SSF46689">
    <property type="entry name" value="Homeodomain-like"/>
    <property type="match status" value="1"/>
</dbReference>
<protein>
    <recommendedName>
        <fullName evidence="2">Stage 0 sporulation protein A homolog</fullName>
    </recommendedName>
</protein>
<evidence type="ECO:0000256" key="3">
    <source>
        <dbReference type="ARBA" id="ARBA00022490"/>
    </source>
</evidence>
<organism evidence="13 14">
    <name type="scientific">Blautia parvula</name>
    <dbReference type="NCBI Taxonomy" id="2877527"/>
    <lineage>
        <taxon>Bacteria</taxon>
        <taxon>Bacillati</taxon>
        <taxon>Bacillota</taxon>
        <taxon>Clostridia</taxon>
        <taxon>Lachnospirales</taxon>
        <taxon>Lachnospiraceae</taxon>
        <taxon>Blautia</taxon>
    </lineage>
</organism>
<gene>
    <name evidence="13" type="ORF">K340107D12_52960</name>
</gene>
<dbReference type="Gene3D" id="1.10.10.60">
    <property type="entry name" value="Homeodomain-like"/>
    <property type="match status" value="2"/>
</dbReference>
<evidence type="ECO:0000313" key="14">
    <source>
        <dbReference type="Proteomes" id="UP001600941"/>
    </source>
</evidence>
<evidence type="ECO:0000256" key="1">
    <source>
        <dbReference type="ARBA" id="ARBA00004496"/>
    </source>
</evidence>
<dbReference type="InterPro" id="IPR018062">
    <property type="entry name" value="HTH_AraC-typ_CS"/>
</dbReference>
<dbReference type="InterPro" id="IPR051552">
    <property type="entry name" value="HptR"/>
</dbReference>
<dbReference type="Pfam" id="PF00072">
    <property type="entry name" value="Response_reg"/>
    <property type="match status" value="1"/>
</dbReference>
<dbReference type="CDD" id="cd17536">
    <property type="entry name" value="REC_YesN-like"/>
    <property type="match status" value="1"/>
</dbReference>
<dbReference type="Pfam" id="PF12833">
    <property type="entry name" value="HTH_18"/>
    <property type="match status" value="1"/>
</dbReference>
<feature type="domain" description="HTH araC/xylS-type" evidence="11">
    <location>
        <begin position="396"/>
        <end position="496"/>
    </location>
</feature>
<evidence type="ECO:0000256" key="5">
    <source>
        <dbReference type="ARBA" id="ARBA00023012"/>
    </source>
</evidence>
<evidence type="ECO:0000256" key="6">
    <source>
        <dbReference type="ARBA" id="ARBA00023015"/>
    </source>
</evidence>
<keyword evidence="7" id="KW-0238">DNA-binding</keyword>
<dbReference type="RefSeq" id="WP_227211381.1">
    <property type="nucleotide sequence ID" value="NZ_BAABZQ010000001.1"/>
</dbReference>
<evidence type="ECO:0000256" key="8">
    <source>
        <dbReference type="ARBA" id="ARBA00023163"/>
    </source>
</evidence>
<name>A0ABQ0C115_9FIRM</name>
<keyword evidence="14" id="KW-1185">Reference proteome</keyword>
<keyword evidence="3" id="KW-0963">Cytoplasm</keyword>
<keyword evidence="8" id="KW-0804">Transcription</keyword>
<evidence type="ECO:0000256" key="2">
    <source>
        <dbReference type="ARBA" id="ARBA00018672"/>
    </source>
</evidence>
<dbReference type="InterPro" id="IPR001789">
    <property type="entry name" value="Sig_transdc_resp-reg_receiver"/>
</dbReference>
<dbReference type="Gene3D" id="3.40.50.2300">
    <property type="match status" value="1"/>
</dbReference>
<comment type="subcellular location">
    <subcellularLocation>
        <location evidence="1">Cytoplasm</location>
    </subcellularLocation>
</comment>
<keyword evidence="6" id="KW-0805">Transcription regulation</keyword>
<evidence type="ECO:0000259" key="12">
    <source>
        <dbReference type="PROSITE" id="PS50110"/>
    </source>
</evidence>
<comment type="function">
    <text evidence="9">May play the central regulatory role in sporulation. It may be an element of the effector pathway responsible for the activation of sporulation genes in response to nutritional stress. Spo0A may act in concert with spo0H (a sigma factor) to control the expression of some genes that are critical to the sporulation process.</text>
</comment>
<dbReference type="Proteomes" id="UP001600941">
    <property type="component" value="Unassembled WGS sequence"/>
</dbReference>
<sequence length="512" mass="58649">MYTILLADDEESVIEVLRSSIGWQELGVGTLLSVMDGMAALEEFEKHRIDLLIADIRMPRMDGMELIRRVKKISPWTRCILLTAYGEFEYAQMAIRLGVENYLLKPIVKNEIEQTVRSALDNIYQKRGSTDNLLKENTLRRWMAGTIGEEELAERASVLEINLYRPAYCVICIAKKHDVSTALFRAACMEALETQYDIYTFWDDKGRFMMILGGRAIELDMLEKTVMEAAKKADTTENVAVSFGVVVNEADSLHVSYQTAMDTLEQADLRTAEIVLPVRKPGTSYLSDLLAGEVRTLYYEQKRESRMNGYRHIAGKLCGKQHWNTEYGIWLVRACIQVLVEEFPQRDGLQEQVYRAAPSGMWPEEPEKAGKKVIDFLDRVYPIFEECLNSYSPMVQRTIRYIRDMVLEGELISLKEYCSKIGMNSAYLGHVFKTETGLFFNDYLNQCRVERSIVLMRNPDRKLGEIAELVGFSYASYYIKCFRNCKGVSPSVYRQGLLRTQDAEKMTGRGVG</sequence>
<evidence type="ECO:0000256" key="7">
    <source>
        <dbReference type="ARBA" id="ARBA00023125"/>
    </source>
</evidence>
<dbReference type="InterPro" id="IPR011006">
    <property type="entry name" value="CheY-like_superfamily"/>
</dbReference>
<evidence type="ECO:0000256" key="9">
    <source>
        <dbReference type="ARBA" id="ARBA00024867"/>
    </source>
</evidence>
<proteinExistence type="predicted"/>
<dbReference type="PROSITE" id="PS50110">
    <property type="entry name" value="RESPONSE_REGULATORY"/>
    <property type="match status" value="1"/>
</dbReference>
<evidence type="ECO:0000313" key="13">
    <source>
        <dbReference type="EMBL" id="GAA6502480.1"/>
    </source>
</evidence>
<evidence type="ECO:0000256" key="4">
    <source>
        <dbReference type="ARBA" id="ARBA00022553"/>
    </source>
</evidence>
<reference evidence="13 14" key="1">
    <citation type="submission" date="2024-04" db="EMBL/GenBank/DDBJ databases">
        <title>Defined microbial consortia suppress multidrug-resistant proinflammatory Enterobacteriaceae via ecological control.</title>
        <authorList>
            <person name="Furuichi M."/>
            <person name="Kawaguchi T."/>
            <person name="Pust M."/>
            <person name="Yasuma K."/>
            <person name="Plichta D."/>
            <person name="Hasegawa N."/>
            <person name="Ohya T."/>
            <person name="Bhattarai S."/>
            <person name="Sasajima S."/>
            <person name="Aoto Y."/>
            <person name="Tuganbaev T."/>
            <person name="Yaginuma M."/>
            <person name="Ueda M."/>
            <person name="Okahashi N."/>
            <person name="Amafuji K."/>
            <person name="Kiridooshi Y."/>
            <person name="Sugita K."/>
            <person name="Strazar M."/>
            <person name="Skelly A."/>
            <person name="Suda W."/>
            <person name="Hattori M."/>
            <person name="Nakamoto N."/>
            <person name="Caballero S."/>
            <person name="Norman J."/>
            <person name="Olle B."/>
            <person name="Tanoue T."/>
            <person name="Arita M."/>
            <person name="Bucci V."/>
            <person name="Atarashi K."/>
            <person name="Xavier R."/>
            <person name="Honda K."/>
        </authorList>
    </citation>
    <scope>NUCLEOTIDE SEQUENCE [LARGE SCALE GENOMIC DNA]</scope>
    <source>
        <strain evidence="14">k34-0107-D12</strain>
    </source>
</reference>